<dbReference type="InterPro" id="IPR027684">
    <property type="entry name" value="TBCC"/>
</dbReference>
<reference evidence="6 7" key="1">
    <citation type="journal article" date="2013" name="Curr. Biol.">
        <title>Shared signatures of parasitism and phylogenomics unite Cryptomycota and microsporidia.</title>
        <authorList>
            <person name="James T.Y."/>
            <person name="Pelin A."/>
            <person name="Bonen L."/>
            <person name="Ahrendt S."/>
            <person name="Sain D."/>
            <person name="Corradi N."/>
            <person name="Stajich J.E."/>
        </authorList>
    </citation>
    <scope>NUCLEOTIDE SEQUENCE [LARGE SCALE GENOMIC DNA]</scope>
    <source>
        <strain evidence="6 7">CSF55</strain>
    </source>
</reference>
<evidence type="ECO:0000256" key="3">
    <source>
        <dbReference type="ARBA" id="ARBA00022490"/>
    </source>
</evidence>
<dbReference type="PANTHER" id="PTHR15139">
    <property type="entry name" value="TUBULIN FOLDING COFACTOR C"/>
    <property type="match status" value="1"/>
</dbReference>
<evidence type="ECO:0000256" key="2">
    <source>
        <dbReference type="ARBA" id="ARBA00008848"/>
    </source>
</evidence>
<comment type="subcellular location">
    <subcellularLocation>
        <location evidence="1">Cytoplasm</location>
    </subcellularLocation>
</comment>
<dbReference type="EMBL" id="KE560523">
    <property type="protein sequence ID" value="EPZ36552.1"/>
    <property type="molecule type" value="Genomic_DNA"/>
</dbReference>
<keyword evidence="4" id="KW-0143">Chaperone</keyword>
<feature type="domain" description="C-CAP/cofactor C-like" evidence="5">
    <location>
        <begin position="91"/>
        <end position="249"/>
    </location>
</feature>
<dbReference type="InterPro" id="IPR012945">
    <property type="entry name" value="Tubulin-bd_cofactor_C_dom"/>
</dbReference>
<dbReference type="PANTHER" id="PTHR15139:SF0">
    <property type="entry name" value="TUBULIN-SPECIFIC CHAPERONE C"/>
    <property type="match status" value="1"/>
</dbReference>
<dbReference type="Pfam" id="PF07986">
    <property type="entry name" value="TBCC"/>
    <property type="match status" value="1"/>
</dbReference>
<dbReference type="OrthoDB" id="194775at2759"/>
<name>A0A075B2G4_ROZAC</name>
<dbReference type="PROSITE" id="PS51329">
    <property type="entry name" value="C_CAP_COFACTOR_C"/>
    <property type="match status" value="1"/>
</dbReference>
<organism evidence="6 7">
    <name type="scientific">Rozella allomycis (strain CSF55)</name>
    <dbReference type="NCBI Taxonomy" id="988480"/>
    <lineage>
        <taxon>Eukaryota</taxon>
        <taxon>Fungi</taxon>
        <taxon>Fungi incertae sedis</taxon>
        <taxon>Cryptomycota</taxon>
        <taxon>Cryptomycota incertae sedis</taxon>
        <taxon>Rozella</taxon>
    </lineage>
</organism>
<protein>
    <submittedName>
        <fullName evidence="6">Tubulin binding cofactor C domain-containing protein</fullName>
    </submittedName>
</protein>
<dbReference type="HOGENOM" id="CLU_032612_2_1_1"/>
<evidence type="ECO:0000313" key="7">
    <source>
        <dbReference type="Proteomes" id="UP000030755"/>
    </source>
</evidence>
<evidence type="ECO:0000313" key="6">
    <source>
        <dbReference type="EMBL" id="EPZ36552.1"/>
    </source>
</evidence>
<dbReference type="InterPro" id="IPR017901">
    <property type="entry name" value="C-CAP_CF_C-like"/>
</dbReference>
<accession>A0A075B2G4</accession>
<keyword evidence="3" id="KW-0963">Cytoplasm</keyword>
<evidence type="ECO:0000256" key="4">
    <source>
        <dbReference type="ARBA" id="ARBA00023186"/>
    </source>
</evidence>
<dbReference type="Gene3D" id="2.160.20.70">
    <property type="match status" value="1"/>
</dbReference>
<dbReference type="InterPro" id="IPR016098">
    <property type="entry name" value="CAP/MinC_C"/>
</dbReference>
<evidence type="ECO:0000259" key="5">
    <source>
        <dbReference type="PROSITE" id="PS51329"/>
    </source>
</evidence>
<dbReference type="SMART" id="SM00673">
    <property type="entry name" value="CARP"/>
    <property type="match status" value="2"/>
</dbReference>
<dbReference type="InterPro" id="IPR006599">
    <property type="entry name" value="CARP_motif"/>
</dbReference>
<dbReference type="GO" id="GO:0007021">
    <property type="term" value="P:tubulin complex assembly"/>
    <property type="evidence" value="ECO:0007669"/>
    <property type="project" value="TreeGrafter"/>
</dbReference>
<dbReference type="Proteomes" id="UP000030755">
    <property type="component" value="Unassembled WGS sequence"/>
</dbReference>
<dbReference type="InterPro" id="IPR038397">
    <property type="entry name" value="TBCC_N_sf"/>
</dbReference>
<dbReference type="AlphaFoldDB" id="A0A075B2G4"/>
<sequence length="262" mass="30348">MLSDAAKLYFDEFQDKIAVIKDAMDKKELRKAKDLLNILQNKTVEALAFIPAYDHRQYTLQLKTLSESLEKSTVSKPKILFNRGNVKKERPAETCNKSERSDVLPLNSLKQVNLHDKRDETIVISNQTGKDYTIQNLSSCKVYLNSSLSALRIINVKDCKIYTGPISGSAFVEKCYNSELNIASHQIRIHDTHLTNFFVHTMSDIIIEDCKDLGFGKYIYEYPNIEEDYKISNFAKERNCWNRIQDFNWLHQSPSPNWNLLQ</sequence>
<keyword evidence="7" id="KW-1185">Reference proteome</keyword>
<dbReference type="STRING" id="988480.A0A075B2G4"/>
<comment type="similarity">
    <text evidence="2">Belongs to the TBCC family.</text>
</comment>
<dbReference type="Gene3D" id="1.20.58.1250">
    <property type="entry name" value="Tubulin Binding Cofactor C, N-terminal domain"/>
    <property type="match status" value="1"/>
</dbReference>
<proteinExistence type="inferred from homology"/>
<dbReference type="GO" id="GO:0005737">
    <property type="term" value="C:cytoplasm"/>
    <property type="evidence" value="ECO:0007669"/>
    <property type="project" value="UniProtKB-SubCell"/>
</dbReference>
<dbReference type="GO" id="GO:0007023">
    <property type="term" value="P:post-chaperonin tubulin folding pathway"/>
    <property type="evidence" value="ECO:0007669"/>
    <property type="project" value="InterPro"/>
</dbReference>
<evidence type="ECO:0000256" key="1">
    <source>
        <dbReference type="ARBA" id="ARBA00004496"/>
    </source>
</evidence>
<gene>
    <name evidence="6" type="ORF">O9G_001536</name>
</gene>